<dbReference type="FunCoup" id="A0A2G4YYS4">
    <property type="interactions" value="5"/>
</dbReference>
<keyword evidence="13" id="KW-0732">Signal</keyword>
<keyword evidence="10 11" id="KW-0998">Cell outer membrane</keyword>
<reference evidence="16 17" key="1">
    <citation type="submission" date="2017-10" db="EMBL/GenBank/DDBJ databases">
        <title>Frigbacter circumglobatus gen. nov. sp. nov., isolated from sediment cultured in situ.</title>
        <authorList>
            <person name="Zhao Z."/>
        </authorList>
    </citation>
    <scope>NUCLEOTIDE SEQUENCE [LARGE SCALE GENOMIC DNA]</scope>
    <source>
        <strain evidence="16 17">ZYL</strain>
    </source>
</reference>
<dbReference type="CDD" id="cd01347">
    <property type="entry name" value="ligand_gated_channel"/>
    <property type="match status" value="1"/>
</dbReference>
<dbReference type="RefSeq" id="WP_099470972.1">
    <property type="nucleotide sequence ID" value="NZ_CP041025.1"/>
</dbReference>
<evidence type="ECO:0000256" key="11">
    <source>
        <dbReference type="PROSITE-ProRule" id="PRU01360"/>
    </source>
</evidence>
<keyword evidence="7" id="KW-0406">Ion transport</keyword>
<keyword evidence="6" id="KW-0408">Iron</keyword>
<evidence type="ECO:0000256" key="6">
    <source>
        <dbReference type="ARBA" id="ARBA00023004"/>
    </source>
</evidence>
<sequence length="776" mass="84981">MRHYTSHTIKSASRLVLASSLLLAMPQTGQAFADTEKMMSLEEVVVTSRKISESLQDVPIAVSAFTADALEKKGLTNISQIGDYTPSLIMDFTSALTGSSASATTFIRGIGQSDFLLTIDPGVGLYVDGVYVARSVGGIVDLLNLERIEVLKGPQGTLFGRNTIGGAINIVSAKPGEEFALKGEVTLGNFNRRDVRMSVDVPLMADKLYSSISVSSKNRDGYAHRIPFEGVHGPDISYPSQAIGQNAELGDENTDTLKGIFLLEASDRLQATLIVDSTRSREHSAASTLLNAYPGATQLAGLYNGCIAGVIPVSACGPAFNLNGDADPNNDRTPYDNRFLTDDPYTTYATGPNFSNLDLFGLSLTLDYAVTDTIDLKSITAYRTLDAEFGRDGDNSPLTVDHTSNMYEHEQFTQELQLTGLSMDGKLKWLAGLYYFEENGRDNVFVPLGGLPFLDLDELNIVDNVSYAAFGQASYSLTDDLSVTAGLRYTKENKDYRPVHRDQVSGALLVPDDTAELDITDTSPRFGIEYRWNEDFFTYVSVSKGFKSGGFTGRTVDPQPAARPFKPEKVWAYEAGFKSDLADGRVRLNGAAYYTDYTNLQVINQEGITPITVNAGKAEIKGAELELQAMVAENLVLNVGMAYTDATYTEITDPFATINLNSQFANTPEWSTTAALDYTIDMENDAALHLHGDWNYNSKIYNNAENTPELTQPAVHLFSASVTYSHPGDHWDLVFGGRNLSDERYLISGFDQPGVGFTEGTYARPREWYLTLRLRY</sequence>
<keyword evidence="5 11" id="KW-0812">Transmembrane</keyword>
<dbReference type="Pfam" id="PF00593">
    <property type="entry name" value="TonB_dep_Rec_b-barrel"/>
    <property type="match status" value="1"/>
</dbReference>
<dbReference type="InterPro" id="IPR012910">
    <property type="entry name" value="Plug_dom"/>
</dbReference>
<feature type="chain" id="PRO_5013565992" evidence="13">
    <location>
        <begin position="34"/>
        <end position="776"/>
    </location>
</feature>
<dbReference type="GO" id="GO:0009279">
    <property type="term" value="C:cell outer membrane"/>
    <property type="evidence" value="ECO:0007669"/>
    <property type="project" value="UniProtKB-SubCell"/>
</dbReference>
<protein>
    <submittedName>
        <fullName evidence="16">TonB-dependent receptor</fullName>
    </submittedName>
</protein>
<keyword evidence="3 11" id="KW-1134">Transmembrane beta strand</keyword>
<evidence type="ECO:0000259" key="14">
    <source>
        <dbReference type="Pfam" id="PF00593"/>
    </source>
</evidence>
<evidence type="ECO:0000256" key="1">
    <source>
        <dbReference type="ARBA" id="ARBA00004571"/>
    </source>
</evidence>
<dbReference type="InterPro" id="IPR000531">
    <property type="entry name" value="Beta-barrel_TonB"/>
</dbReference>
<dbReference type="SUPFAM" id="SSF56935">
    <property type="entry name" value="Porins"/>
    <property type="match status" value="1"/>
</dbReference>
<dbReference type="Gene3D" id="2.40.170.20">
    <property type="entry name" value="TonB-dependent receptor, beta-barrel domain"/>
    <property type="match status" value="2"/>
</dbReference>
<evidence type="ECO:0000256" key="12">
    <source>
        <dbReference type="RuleBase" id="RU003357"/>
    </source>
</evidence>
<evidence type="ECO:0000256" key="5">
    <source>
        <dbReference type="ARBA" id="ARBA00022692"/>
    </source>
</evidence>
<keyword evidence="8 12" id="KW-0798">TonB box</keyword>
<dbReference type="PANTHER" id="PTHR32552">
    <property type="entry name" value="FERRICHROME IRON RECEPTOR-RELATED"/>
    <property type="match status" value="1"/>
</dbReference>
<evidence type="ECO:0000313" key="16">
    <source>
        <dbReference type="EMBL" id="PHZ86596.1"/>
    </source>
</evidence>
<evidence type="ECO:0000256" key="8">
    <source>
        <dbReference type="ARBA" id="ARBA00023077"/>
    </source>
</evidence>
<dbReference type="EMBL" id="PDEM01000007">
    <property type="protein sequence ID" value="PHZ86596.1"/>
    <property type="molecule type" value="Genomic_DNA"/>
</dbReference>
<evidence type="ECO:0000313" key="17">
    <source>
        <dbReference type="Proteomes" id="UP000229730"/>
    </source>
</evidence>
<keyword evidence="2 11" id="KW-0813">Transport</keyword>
<feature type="domain" description="TonB-dependent receptor-like beta-barrel" evidence="14">
    <location>
        <begin position="321"/>
        <end position="740"/>
    </location>
</feature>
<comment type="subcellular location">
    <subcellularLocation>
        <location evidence="1 11">Cell outer membrane</location>
        <topology evidence="1 11">Multi-pass membrane protein</topology>
    </subcellularLocation>
</comment>
<evidence type="ECO:0000256" key="7">
    <source>
        <dbReference type="ARBA" id="ARBA00023065"/>
    </source>
</evidence>
<accession>A0A2G4YYS4</accession>
<dbReference type="PANTHER" id="PTHR32552:SF81">
    <property type="entry name" value="TONB-DEPENDENT OUTER MEMBRANE RECEPTOR"/>
    <property type="match status" value="1"/>
</dbReference>
<keyword evidence="9 11" id="KW-0472">Membrane</keyword>
<evidence type="ECO:0000256" key="3">
    <source>
        <dbReference type="ARBA" id="ARBA00022452"/>
    </source>
</evidence>
<gene>
    <name evidence="16" type="ORF">CRD36_01570</name>
</gene>
<feature type="domain" description="TonB-dependent receptor plug" evidence="15">
    <location>
        <begin position="55"/>
        <end position="167"/>
    </location>
</feature>
<dbReference type="Pfam" id="PF07715">
    <property type="entry name" value="Plug"/>
    <property type="match status" value="1"/>
</dbReference>
<dbReference type="PROSITE" id="PS52016">
    <property type="entry name" value="TONB_DEPENDENT_REC_3"/>
    <property type="match status" value="1"/>
</dbReference>
<proteinExistence type="inferred from homology"/>
<dbReference type="AlphaFoldDB" id="A0A2G4YYS4"/>
<dbReference type="InParanoid" id="A0A2G4YYS4"/>
<organism evidence="16 17">
    <name type="scientific">Paremcibacter congregatus</name>
    <dbReference type="NCBI Taxonomy" id="2043170"/>
    <lineage>
        <taxon>Bacteria</taxon>
        <taxon>Pseudomonadati</taxon>
        <taxon>Pseudomonadota</taxon>
        <taxon>Alphaproteobacteria</taxon>
        <taxon>Emcibacterales</taxon>
        <taxon>Emcibacteraceae</taxon>
        <taxon>Paremcibacter</taxon>
    </lineage>
</organism>
<evidence type="ECO:0000256" key="10">
    <source>
        <dbReference type="ARBA" id="ARBA00023237"/>
    </source>
</evidence>
<name>A0A2G4YYS4_9PROT</name>
<evidence type="ECO:0000256" key="4">
    <source>
        <dbReference type="ARBA" id="ARBA00022496"/>
    </source>
</evidence>
<comment type="similarity">
    <text evidence="11 12">Belongs to the TonB-dependent receptor family.</text>
</comment>
<evidence type="ECO:0000259" key="15">
    <source>
        <dbReference type="Pfam" id="PF07715"/>
    </source>
</evidence>
<dbReference type="InterPro" id="IPR036942">
    <property type="entry name" value="Beta-barrel_TonB_sf"/>
</dbReference>
<feature type="signal peptide" evidence="13">
    <location>
        <begin position="1"/>
        <end position="33"/>
    </location>
</feature>
<dbReference type="GO" id="GO:0006826">
    <property type="term" value="P:iron ion transport"/>
    <property type="evidence" value="ECO:0007669"/>
    <property type="project" value="UniProtKB-KW"/>
</dbReference>
<keyword evidence="16" id="KW-0675">Receptor</keyword>
<evidence type="ECO:0000256" key="2">
    <source>
        <dbReference type="ARBA" id="ARBA00022448"/>
    </source>
</evidence>
<evidence type="ECO:0000256" key="13">
    <source>
        <dbReference type="SAM" id="SignalP"/>
    </source>
</evidence>
<dbReference type="OrthoDB" id="7413795at2"/>
<dbReference type="InterPro" id="IPR039426">
    <property type="entry name" value="TonB-dep_rcpt-like"/>
</dbReference>
<keyword evidence="4" id="KW-0410">Iron transport</keyword>
<keyword evidence="17" id="KW-1185">Reference proteome</keyword>
<evidence type="ECO:0000256" key="9">
    <source>
        <dbReference type="ARBA" id="ARBA00023136"/>
    </source>
</evidence>
<comment type="caution">
    <text evidence="16">The sequence shown here is derived from an EMBL/GenBank/DDBJ whole genome shotgun (WGS) entry which is preliminary data.</text>
</comment>
<dbReference type="Proteomes" id="UP000229730">
    <property type="component" value="Unassembled WGS sequence"/>
</dbReference>